<sequence length="449" mass="51009">MLNFWKETAKQIFKSNTRRCSLHIQQNASCKTFKDDIPQYEATVIGGGIIGTAIARQIKKKNPNLTTALIEKEGIFGKHQSRNNSGVIHCGIYYRPGSLKSVLCQKGIKSIYEYCEEKGIPYTKTGKLIVANDKQECKTLNALYERGLQNKVEGLKRLDTLEQILEKEPMCKGFKSIWCANTGNVDFEMVTNSLAQEFRINNGDILLNHQVNHIKLSGDANYPVLLKCNENSFLKTKYLIVCAGLQSGRLHELITPETSNNSRIFVSFRVNYHLLKGKPLKVNIYETPDLDLPFLGVHLSPRLDCTTLLGPTAVPAYTIEGYNEEDINLRYLKNTLTSPNFLNMTRRYISKCISQVQRHLCPETYIKKLQKLADFNREDVSNGPIAVQTQLINPDGTFQDDFVFEFFEGKDIQKRIINCLFLPSPAATSCLAIAEYVTEKFFKEYDPKT</sequence>
<evidence type="ECO:0000256" key="1">
    <source>
        <dbReference type="ARBA" id="ARBA00001974"/>
    </source>
</evidence>
<dbReference type="Gene3D" id="3.30.9.10">
    <property type="entry name" value="D-Amino Acid Oxidase, subunit A, domain 2"/>
    <property type="match status" value="1"/>
</dbReference>
<evidence type="ECO:0000256" key="3">
    <source>
        <dbReference type="ARBA" id="ARBA00022827"/>
    </source>
</evidence>
<keyword evidence="2" id="KW-0285">Flavoprotein</keyword>
<comment type="cofactor">
    <cofactor evidence="1">
        <name>FAD</name>
        <dbReference type="ChEBI" id="CHEBI:57692"/>
    </cofactor>
</comment>
<dbReference type="NCBIfam" id="NF008726">
    <property type="entry name" value="PRK11728.1"/>
    <property type="match status" value="1"/>
</dbReference>
<dbReference type="EMBL" id="OU898277">
    <property type="protein sequence ID" value="CAG9829994.1"/>
    <property type="molecule type" value="Genomic_DNA"/>
</dbReference>
<dbReference type="InterPro" id="IPR006076">
    <property type="entry name" value="FAD-dep_OxRdtase"/>
</dbReference>
<dbReference type="GO" id="GO:0047545">
    <property type="term" value="F:(S)-2-hydroxyglutarate dehydrogenase activity"/>
    <property type="evidence" value="ECO:0007669"/>
    <property type="project" value="UniProtKB-EC"/>
</dbReference>
<dbReference type="Pfam" id="PF01266">
    <property type="entry name" value="DAO"/>
    <property type="match status" value="1"/>
</dbReference>
<evidence type="ECO:0000313" key="10">
    <source>
        <dbReference type="EMBL" id="CAG9829994.1"/>
    </source>
</evidence>
<dbReference type="PANTHER" id="PTHR43104">
    <property type="entry name" value="L-2-HYDROXYGLUTARATE DEHYDROGENASE, MITOCHONDRIAL"/>
    <property type="match status" value="1"/>
</dbReference>
<evidence type="ECO:0000256" key="4">
    <source>
        <dbReference type="ARBA" id="ARBA00023002"/>
    </source>
</evidence>
<comment type="catalytic activity">
    <reaction evidence="5">
        <text>(S)-2-hydroxyglutarate + A = 2-oxoglutarate + AH2</text>
        <dbReference type="Rhea" id="RHEA:21252"/>
        <dbReference type="ChEBI" id="CHEBI:13193"/>
        <dbReference type="ChEBI" id="CHEBI:16782"/>
        <dbReference type="ChEBI" id="CHEBI:16810"/>
        <dbReference type="ChEBI" id="CHEBI:17499"/>
        <dbReference type="EC" id="1.1.99.2"/>
    </reaction>
</comment>
<name>A0A9N9X9C5_DIABA</name>
<comment type="similarity">
    <text evidence="6">Belongs to the L2HGDH family.</text>
</comment>
<reference evidence="10" key="1">
    <citation type="submission" date="2022-01" db="EMBL/GenBank/DDBJ databases">
        <authorList>
            <person name="King R."/>
        </authorList>
    </citation>
    <scope>NUCLEOTIDE SEQUENCE</scope>
</reference>
<keyword evidence="4" id="KW-0560">Oxidoreductase</keyword>
<dbReference type="SUPFAM" id="SSF51905">
    <property type="entry name" value="FAD/NAD(P)-binding domain"/>
    <property type="match status" value="1"/>
</dbReference>
<dbReference type="PANTHER" id="PTHR43104:SF2">
    <property type="entry name" value="L-2-HYDROXYGLUTARATE DEHYDROGENASE, MITOCHONDRIAL"/>
    <property type="match status" value="1"/>
</dbReference>
<evidence type="ECO:0000259" key="9">
    <source>
        <dbReference type="Pfam" id="PF01266"/>
    </source>
</evidence>
<proteinExistence type="inferred from homology"/>
<evidence type="ECO:0000256" key="8">
    <source>
        <dbReference type="ARBA" id="ARBA00041137"/>
    </source>
</evidence>
<keyword evidence="11" id="KW-1185">Reference proteome</keyword>
<dbReference type="Gene3D" id="3.50.50.60">
    <property type="entry name" value="FAD/NAD(P)-binding domain"/>
    <property type="match status" value="1"/>
</dbReference>
<evidence type="ECO:0000256" key="7">
    <source>
        <dbReference type="ARBA" id="ARBA00038878"/>
    </source>
</evidence>
<evidence type="ECO:0000256" key="5">
    <source>
        <dbReference type="ARBA" id="ARBA00036066"/>
    </source>
</evidence>
<organism evidence="10 11">
    <name type="scientific">Diabrotica balteata</name>
    <name type="common">Banded cucumber beetle</name>
    <dbReference type="NCBI Taxonomy" id="107213"/>
    <lineage>
        <taxon>Eukaryota</taxon>
        <taxon>Metazoa</taxon>
        <taxon>Ecdysozoa</taxon>
        <taxon>Arthropoda</taxon>
        <taxon>Hexapoda</taxon>
        <taxon>Insecta</taxon>
        <taxon>Pterygota</taxon>
        <taxon>Neoptera</taxon>
        <taxon>Endopterygota</taxon>
        <taxon>Coleoptera</taxon>
        <taxon>Polyphaga</taxon>
        <taxon>Cucujiformia</taxon>
        <taxon>Chrysomeloidea</taxon>
        <taxon>Chrysomelidae</taxon>
        <taxon>Galerucinae</taxon>
        <taxon>Diabroticina</taxon>
        <taxon>Diabroticites</taxon>
        <taxon>Diabrotica</taxon>
    </lineage>
</organism>
<gene>
    <name evidence="10" type="ORF">DIABBA_LOCUS3736</name>
</gene>
<feature type="domain" description="FAD dependent oxidoreductase" evidence="9">
    <location>
        <begin position="43"/>
        <end position="331"/>
    </location>
</feature>
<protein>
    <recommendedName>
        <fullName evidence="8">L-2-hydroxyglutarate dehydrogenase, mitochondrial</fullName>
        <ecNumber evidence="7">1.1.99.2</ecNumber>
    </recommendedName>
</protein>
<keyword evidence="3" id="KW-0274">FAD</keyword>
<dbReference type="Proteomes" id="UP001153709">
    <property type="component" value="Chromosome 2"/>
</dbReference>
<evidence type="ECO:0000256" key="6">
    <source>
        <dbReference type="ARBA" id="ARBA00037941"/>
    </source>
</evidence>
<accession>A0A9N9X9C5</accession>
<dbReference type="AlphaFoldDB" id="A0A9N9X9C5"/>
<dbReference type="EC" id="1.1.99.2" evidence="7"/>
<evidence type="ECO:0000313" key="11">
    <source>
        <dbReference type="Proteomes" id="UP001153709"/>
    </source>
</evidence>
<dbReference type="InterPro" id="IPR036188">
    <property type="entry name" value="FAD/NAD-bd_sf"/>
</dbReference>
<dbReference type="OrthoDB" id="498204at2759"/>
<evidence type="ECO:0000256" key="2">
    <source>
        <dbReference type="ARBA" id="ARBA00022630"/>
    </source>
</evidence>